<organism evidence="7 8">
    <name type="scientific">Triparma verrucosa</name>
    <dbReference type="NCBI Taxonomy" id="1606542"/>
    <lineage>
        <taxon>Eukaryota</taxon>
        <taxon>Sar</taxon>
        <taxon>Stramenopiles</taxon>
        <taxon>Ochrophyta</taxon>
        <taxon>Bolidophyceae</taxon>
        <taxon>Parmales</taxon>
        <taxon>Triparmaceae</taxon>
        <taxon>Triparma</taxon>
    </lineage>
</organism>
<keyword evidence="8" id="KW-1185">Reference proteome</keyword>
<dbReference type="PRINTS" id="PR00463">
    <property type="entry name" value="EP450I"/>
</dbReference>
<evidence type="ECO:0000313" key="8">
    <source>
        <dbReference type="Proteomes" id="UP001165160"/>
    </source>
</evidence>
<dbReference type="InterPro" id="IPR036396">
    <property type="entry name" value="Cyt_P450_sf"/>
</dbReference>
<dbReference type="GO" id="GO:0004497">
    <property type="term" value="F:monooxygenase activity"/>
    <property type="evidence" value="ECO:0007669"/>
    <property type="project" value="InterPro"/>
</dbReference>
<dbReference type="InterPro" id="IPR002401">
    <property type="entry name" value="Cyt_P450_E_grp-I"/>
</dbReference>
<dbReference type="Gene3D" id="1.10.630.10">
    <property type="entry name" value="Cytochrome P450"/>
    <property type="match status" value="1"/>
</dbReference>
<dbReference type="Pfam" id="PF00067">
    <property type="entry name" value="p450"/>
    <property type="match status" value="1"/>
</dbReference>
<keyword evidence="3" id="KW-0560">Oxidoreductase</keyword>
<dbReference type="PRINTS" id="PR00385">
    <property type="entry name" value="P450"/>
</dbReference>
<evidence type="ECO:0000256" key="3">
    <source>
        <dbReference type="ARBA" id="ARBA00023002"/>
    </source>
</evidence>
<evidence type="ECO:0000256" key="4">
    <source>
        <dbReference type="ARBA" id="ARBA00023004"/>
    </source>
</evidence>
<evidence type="ECO:0000256" key="1">
    <source>
        <dbReference type="ARBA" id="ARBA00010617"/>
    </source>
</evidence>
<dbReference type="GO" id="GO:0020037">
    <property type="term" value="F:heme binding"/>
    <property type="evidence" value="ECO:0007669"/>
    <property type="project" value="InterPro"/>
</dbReference>
<dbReference type="AlphaFoldDB" id="A0A9W7F8E7"/>
<dbReference type="EMBL" id="BRXX01000348">
    <property type="protein sequence ID" value="GMI06446.1"/>
    <property type="molecule type" value="Genomic_DNA"/>
</dbReference>
<feature type="binding site" description="axial binding residue" evidence="5">
    <location>
        <position position="224"/>
    </location>
    <ligand>
        <name>heme</name>
        <dbReference type="ChEBI" id="CHEBI:30413"/>
    </ligand>
    <ligandPart>
        <name>Fe</name>
        <dbReference type="ChEBI" id="CHEBI:18248"/>
    </ligandPart>
</feature>
<dbReference type="GO" id="GO:0016705">
    <property type="term" value="F:oxidoreductase activity, acting on paired donors, with incorporation or reduction of molecular oxygen"/>
    <property type="evidence" value="ECO:0007669"/>
    <property type="project" value="InterPro"/>
</dbReference>
<keyword evidence="2 5" id="KW-0479">Metal-binding</keyword>
<accession>A0A9W7F8E7</accession>
<comment type="caution">
    <text evidence="7">The sequence shown here is derived from an EMBL/GenBank/DDBJ whole genome shotgun (WGS) entry which is preliminary data.</text>
</comment>
<comment type="similarity">
    <text evidence="1">Belongs to the cytochrome P450 family.</text>
</comment>
<sequence length="277" mass="31000">MTSRRVAPNDPDNSENGTPTGSPSVRRASTRVQYKKLTSHQASLVLMTELIRKRRNPSQLPVCKTPLSDITKPDLIKCARGFLFLIINFVLAGRDTTANSLAWTLWELAKEENRGCVDKIRAENARLRSEEPGFVGVHDHDLISKSQYLKCVIYEENNDVLPDGTVVNAGDRVMFLIYGMARQKDIWGDDAEVFRPERFLTTDGKFKAPEAWKMPTFLAGKRTCLGKDMAMLSSSIMLLDFLDGFDVSGGEDATMLYDTGLTLWSTTGLNIKVDTRL</sequence>
<evidence type="ECO:0000256" key="2">
    <source>
        <dbReference type="ARBA" id="ARBA00022723"/>
    </source>
</evidence>
<evidence type="ECO:0000256" key="6">
    <source>
        <dbReference type="SAM" id="MobiDB-lite"/>
    </source>
</evidence>
<dbReference type="GO" id="GO:0005506">
    <property type="term" value="F:iron ion binding"/>
    <property type="evidence" value="ECO:0007669"/>
    <property type="project" value="InterPro"/>
</dbReference>
<evidence type="ECO:0000256" key="5">
    <source>
        <dbReference type="PIRSR" id="PIRSR602401-1"/>
    </source>
</evidence>
<proteinExistence type="inferred from homology"/>
<dbReference type="SUPFAM" id="SSF48264">
    <property type="entry name" value="Cytochrome P450"/>
    <property type="match status" value="1"/>
</dbReference>
<feature type="compositionally biased region" description="Polar residues" evidence="6">
    <location>
        <begin position="14"/>
        <end position="23"/>
    </location>
</feature>
<evidence type="ECO:0000313" key="7">
    <source>
        <dbReference type="EMBL" id="GMI06446.1"/>
    </source>
</evidence>
<comment type="cofactor">
    <cofactor evidence="5">
        <name>heme</name>
        <dbReference type="ChEBI" id="CHEBI:30413"/>
    </cofactor>
</comment>
<keyword evidence="5" id="KW-0349">Heme</keyword>
<name>A0A9W7F8E7_9STRA</name>
<gene>
    <name evidence="7" type="ORF">TrVE_jg8399</name>
</gene>
<dbReference type="InterPro" id="IPR001128">
    <property type="entry name" value="Cyt_P450"/>
</dbReference>
<dbReference type="Proteomes" id="UP001165160">
    <property type="component" value="Unassembled WGS sequence"/>
</dbReference>
<reference evidence="8" key="1">
    <citation type="journal article" date="2023" name="Commun. Biol.">
        <title>Genome analysis of Parmales, the sister group of diatoms, reveals the evolutionary specialization of diatoms from phago-mixotrophs to photoautotrophs.</title>
        <authorList>
            <person name="Ban H."/>
            <person name="Sato S."/>
            <person name="Yoshikawa S."/>
            <person name="Yamada K."/>
            <person name="Nakamura Y."/>
            <person name="Ichinomiya M."/>
            <person name="Sato N."/>
            <person name="Blanc-Mathieu R."/>
            <person name="Endo H."/>
            <person name="Kuwata A."/>
            <person name="Ogata H."/>
        </authorList>
    </citation>
    <scope>NUCLEOTIDE SEQUENCE [LARGE SCALE GENOMIC DNA]</scope>
    <source>
        <strain evidence="8">NIES 3699</strain>
    </source>
</reference>
<evidence type="ECO:0008006" key="9">
    <source>
        <dbReference type="Google" id="ProtNLM"/>
    </source>
</evidence>
<feature type="region of interest" description="Disordered" evidence="6">
    <location>
        <begin position="1"/>
        <end position="28"/>
    </location>
</feature>
<dbReference type="PANTHER" id="PTHR24296">
    <property type="entry name" value="CYTOCHROME P450"/>
    <property type="match status" value="1"/>
</dbReference>
<protein>
    <recommendedName>
        <fullName evidence="9">Cytochrome P450</fullName>
    </recommendedName>
</protein>
<keyword evidence="4 5" id="KW-0408">Iron</keyword>